<organism evidence="1 2">
    <name type="scientific">Hyalomma asiaticum</name>
    <name type="common">Tick</name>
    <dbReference type="NCBI Taxonomy" id="266040"/>
    <lineage>
        <taxon>Eukaryota</taxon>
        <taxon>Metazoa</taxon>
        <taxon>Ecdysozoa</taxon>
        <taxon>Arthropoda</taxon>
        <taxon>Chelicerata</taxon>
        <taxon>Arachnida</taxon>
        <taxon>Acari</taxon>
        <taxon>Parasitiformes</taxon>
        <taxon>Ixodida</taxon>
        <taxon>Ixodoidea</taxon>
        <taxon>Ixodidae</taxon>
        <taxon>Hyalomminae</taxon>
        <taxon>Hyalomma</taxon>
    </lineage>
</organism>
<keyword evidence="2" id="KW-1185">Reference proteome</keyword>
<dbReference type="EMBL" id="CM023481">
    <property type="protein sequence ID" value="KAH6948021.1"/>
    <property type="molecule type" value="Genomic_DNA"/>
</dbReference>
<reference evidence="1" key="1">
    <citation type="submission" date="2020-05" db="EMBL/GenBank/DDBJ databases">
        <title>Large-scale comparative analyses of tick genomes elucidate their genetic diversity and vector capacities.</title>
        <authorList>
            <person name="Jia N."/>
            <person name="Wang J."/>
            <person name="Shi W."/>
            <person name="Du L."/>
            <person name="Sun Y."/>
            <person name="Zhan W."/>
            <person name="Jiang J."/>
            <person name="Wang Q."/>
            <person name="Zhang B."/>
            <person name="Ji P."/>
            <person name="Sakyi L.B."/>
            <person name="Cui X."/>
            <person name="Yuan T."/>
            <person name="Jiang B."/>
            <person name="Yang W."/>
            <person name="Lam T.T.-Y."/>
            <person name="Chang Q."/>
            <person name="Ding S."/>
            <person name="Wang X."/>
            <person name="Zhu J."/>
            <person name="Ruan X."/>
            <person name="Zhao L."/>
            <person name="Wei J."/>
            <person name="Que T."/>
            <person name="Du C."/>
            <person name="Cheng J."/>
            <person name="Dai P."/>
            <person name="Han X."/>
            <person name="Huang E."/>
            <person name="Gao Y."/>
            <person name="Liu J."/>
            <person name="Shao H."/>
            <person name="Ye R."/>
            <person name="Li L."/>
            <person name="Wei W."/>
            <person name="Wang X."/>
            <person name="Wang C."/>
            <person name="Yang T."/>
            <person name="Huo Q."/>
            <person name="Li W."/>
            <person name="Guo W."/>
            <person name="Chen H."/>
            <person name="Zhou L."/>
            <person name="Ni X."/>
            <person name="Tian J."/>
            <person name="Zhou Y."/>
            <person name="Sheng Y."/>
            <person name="Liu T."/>
            <person name="Pan Y."/>
            <person name="Xia L."/>
            <person name="Li J."/>
            <person name="Zhao F."/>
            <person name="Cao W."/>
        </authorList>
    </citation>
    <scope>NUCLEOTIDE SEQUENCE</scope>
    <source>
        <strain evidence="1">Hyas-2018</strain>
    </source>
</reference>
<comment type="caution">
    <text evidence="1">The sequence shown here is derived from an EMBL/GenBank/DDBJ whole genome shotgun (WGS) entry which is preliminary data.</text>
</comment>
<sequence length="433" mass="48313">MPAKGGVGSLSARKVERSGQSTADGGDVLSSDGVDESIPSHTLAKSNSTPAVPLPLPGEENPLIVFEKRVQPMARVTRTGGSHRAVRKGQTAPEHIHMTHHRQTIHNVKFSERPTVLKNTTRAIANKNRILACFISGNSPTSMDALPPPGICDYLIYASAGYARGRLRFVYPSTFQKFREKARSSRSTRVRGAWGVVLNAAEAMSGQSGVWGEHRQQFGLQVRKLLLAYEISCFGLADVHTTAADFIDTANDYLDFYKNFHGVLVHFVSPSGVKPTLFFGMRVLGMFHSNRDAFRDRIGNVLKEDFHLLLSISLSLLRFSMKGPDIEEIRRPCKSMVSLPFKVYCNTTGFSEDSEDELQIGVYRFNERRSLVDTFETADVIEFKMNDVMQEYQLNGLDIGFAAFYLEHEDYKGECGSSFARLLMMSKCLRSFV</sequence>
<gene>
    <name evidence="1" type="ORF">HPB50_022459</name>
</gene>
<evidence type="ECO:0000313" key="2">
    <source>
        <dbReference type="Proteomes" id="UP000821845"/>
    </source>
</evidence>
<dbReference type="Proteomes" id="UP000821845">
    <property type="component" value="Chromosome 1"/>
</dbReference>
<evidence type="ECO:0000313" key="1">
    <source>
        <dbReference type="EMBL" id="KAH6948021.1"/>
    </source>
</evidence>
<name>A0ACB7TPH9_HYAAI</name>
<protein>
    <submittedName>
        <fullName evidence="1">Uncharacterized protein</fullName>
    </submittedName>
</protein>
<accession>A0ACB7TPH9</accession>
<proteinExistence type="predicted"/>